<organism evidence="1">
    <name type="scientific">Arundo donax</name>
    <name type="common">Giant reed</name>
    <name type="synonym">Donax arundinaceus</name>
    <dbReference type="NCBI Taxonomy" id="35708"/>
    <lineage>
        <taxon>Eukaryota</taxon>
        <taxon>Viridiplantae</taxon>
        <taxon>Streptophyta</taxon>
        <taxon>Embryophyta</taxon>
        <taxon>Tracheophyta</taxon>
        <taxon>Spermatophyta</taxon>
        <taxon>Magnoliopsida</taxon>
        <taxon>Liliopsida</taxon>
        <taxon>Poales</taxon>
        <taxon>Poaceae</taxon>
        <taxon>PACMAD clade</taxon>
        <taxon>Arundinoideae</taxon>
        <taxon>Arundineae</taxon>
        <taxon>Arundo</taxon>
    </lineage>
</organism>
<evidence type="ECO:0000313" key="1">
    <source>
        <dbReference type="EMBL" id="JAD34066.1"/>
    </source>
</evidence>
<reference evidence="1" key="2">
    <citation type="journal article" date="2015" name="Data Brief">
        <title>Shoot transcriptome of the giant reed, Arundo donax.</title>
        <authorList>
            <person name="Barrero R.A."/>
            <person name="Guerrero F.D."/>
            <person name="Moolhuijzen P."/>
            <person name="Goolsby J.A."/>
            <person name="Tidwell J."/>
            <person name="Bellgard S.E."/>
            <person name="Bellgard M.I."/>
        </authorList>
    </citation>
    <scope>NUCLEOTIDE SEQUENCE</scope>
    <source>
        <tissue evidence="1">Shoot tissue taken approximately 20 cm above the soil surface</tissue>
    </source>
</reference>
<name>A0A0A8Z5I8_ARUDO</name>
<dbReference type="EMBL" id="GBRH01263829">
    <property type="protein sequence ID" value="JAD34066.1"/>
    <property type="molecule type" value="Transcribed_RNA"/>
</dbReference>
<sequence>MAWRTGRRLAVRS</sequence>
<reference evidence="1" key="1">
    <citation type="submission" date="2014-09" db="EMBL/GenBank/DDBJ databases">
        <authorList>
            <person name="Magalhaes I.L.F."/>
            <person name="Oliveira U."/>
            <person name="Santos F.R."/>
            <person name="Vidigal T.H.D.A."/>
            <person name="Brescovit A.D."/>
            <person name="Santos A.J."/>
        </authorList>
    </citation>
    <scope>NUCLEOTIDE SEQUENCE</scope>
    <source>
        <tissue evidence="1">Shoot tissue taken approximately 20 cm above the soil surface</tissue>
    </source>
</reference>
<protein>
    <submittedName>
        <fullName evidence="1">Uncharacterized protein</fullName>
    </submittedName>
</protein>
<proteinExistence type="predicted"/>
<accession>A0A0A8Z5I8</accession>